<dbReference type="EMBL" id="CM000130">
    <property type="protein sequence ID" value="EEC79185.1"/>
    <property type="molecule type" value="Genomic_DNA"/>
</dbReference>
<evidence type="ECO:0000313" key="2">
    <source>
        <dbReference type="EMBL" id="EEC79185.1"/>
    </source>
</evidence>
<feature type="compositionally biased region" description="Basic residues" evidence="1">
    <location>
        <begin position="128"/>
        <end position="137"/>
    </location>
</feature>
<dbReference type="Gramene" id="BGIOSGA019831-TA">
    <property type="protein sequence ID" value="BGIOSGA019831-PA"/>
    <property type="gene ID" value="BGIOSGA019831"/>
</dbReference>
<proteinExistence type="predicted"/>
<dbReference type="OMA" id="HHWISRA"/>
<gene>
    <name evidence="2" type="ORF">OsI_19882</name>
</gene>
<sequence length="302" mass="32314">MLSPQIRWRGPDLAWGKPDAQSRGVGCPPQLGLRRRHHHQAPPPPPLSPATSPHPAASTATVPCHHLPPRLQHHWISRAPRHAHRRRSRRPAAATAYASPSAAVAALSTPSVAVAALASPSVAVATAFRRKPPRRRPPPPAGRSHPGGLDPPPEWPDLSSPPPTVAVAASCQERHAPPDLAAIGPEPPRRSRIHRIRPRWRRTLSPPSASLRSRRCPSCASFSREGEGPAAAVLAAARLCRRLLGQRRGGGEEEKFVAARAVSPPVSPWGERRGRWGIPDCNNNSIPLCCCNGVCASVPCAS</sequence>
<dbReference type="AlphaFoldDB" id="B8AY18"/>
<reference evidence="2 3" key="1">
    <citation type="journal article" date="2005" name="PLoS Biol.">
        <title>The genomes of Oryza sativa: a history of duplications.</title>
        <authorList>
            <person name="Yu J."/>
            <person name="Wang J."/>
            <person name="Lin W."/>
            <person name="Li S."/>
            <person name="Li H."/>
            <person name="Zhou J."/>
            <person name="Ni P."/>
            <person name="Dong W."/>
            <person name="Hu S."/>
            <person name="Zeng C."/>
            <person name="Zhang J."/>
            <person name="Zhang Y."/>
            <person name="Li R."/>
            <person name="Xu Z."/>
            <person name="Li S."/>
            <person name="Li X."/>
            <person name="Zheng H."/>
            <person name="Cong L."/>
            <person name="Lin L."/>
            <person name="Yin J."/>
            <person name="Geng J."/>
            <person name="Li G."/>
            <person name="Shi J."/>
            <person name="Liu J."/>
            <person name="Lv H."/>
            <person name="Li J."/>
            <person name="Wang J."/>
            <person name="Deng Y."/>
            <person name="Ran L."/>
            <person name="Shi X."/>
            <person name="Wang X."/>
            <person name="Wu Q."/>
            <person name="Li C."/>
            <person name="Ren X."/>
            <person name="Wang J."/>
            <person name="Wang X."/>
            <person name="Li D."/>
            <person name="Liu D."/>
            <person name="Zhang X."/>
            <person name="Ji Z."/>
            <person name="Zhao W."/>
            <person name="Sun Y."/>
            <person name="Zhang Z."/>
            <person name="Bao J."/>
            <person name="Han Y."/>
            <person name="Dong L."/>
            <person name="Ji J."/>
            <person name="Chen P."/>
            <person name="Wu S."/>
            <person name="Liu J."/>
            <person name="Xiao Y."/>
            <person name="Bu D."/>
            <person name="Tan J."/>
            <person name="Yang L."/>
            <person name="Ye C."/>
            <person name="Zhang J."/>
            <person name="Xu J."/>
            <person name="Zhou Y."/>
            <person name="Yu Y."/>
            <person name="Zhang B."/>
            <person name="Zhuang S."/>
            <person name="Wei H."/>
            <person name="Liu B."/>
            <person name="Lei M."/>
            <person name="Yu H."/>
            <person name="Li Y."/>
            <person name="Xu H."/>
            <person name="Wei S."/>
            <person name="He X."/>
            <person name="Fang L."/>
            <person name="Zhang Z."/>
            <person name="Zhang Y."/>
            <person name="Huang X."/>
            <person name="Su Z."/>
            <person name="Tong W."/>
            <person name="Li J."/>
            <person name="Tong Z."/>
            <person name="Li S."/>
            <person name="Ye J."/>
            <person name="Wang L."/>
            <person name="Fang L."/>
            <person name="Lei T."/>
            <person name="Chen C."/>
            <person name="Chen H."/>
            <person name="Xu Z."/>
            <person name="Li H."/>
            <person name="Huang H."/>
            <person name="Zhang F."/>
            <person name="Xu H."/>
            <person name="Li N."/>
            <person name="Zhao C."/>
            <person name="Li S."/>
            <person name="Dong L."/>
            <person name="Huang Y."/>
            <person name="Li L."/>
            <person name="Xi Y."/>
            <person name="Qi Q."/>
            <person name="Li W."/>
            <person name="Zhang B."/>
            <person name="Hu W."/>
            <person name="Zhang Y."/>
            <person name="Tian X."/>
            <person name="Jiao Y."/>
            <person name="Liang X."/>
            <person name="Jin J."/>
            <person name="Gao L."/>
            <person name="Zheng W."/>
            <person name="Hao B."/>
            <person name="Liu S."/>
            <person name="Wang W."/>
            <person name="Yuan L."/>
            <person name="Cao M."/>
            <person name="McDermott J."/>
            <person name="Samudrala R."/>
            <person name="Wang J."/>
            <person name="Wong G.K."/>
            <person name="Yang H."/>
        </authorList>
    </citation>
    <scope>NUCLEOTIDE SEQUENCE [LARGE SCALE GENOMIC DNA]</scope>
    <source>
        <strain evidence="3">cv. 93-11</strain>
    </source>
</reference>
<feature type="region of interest" description="Disordered" evidence="1">
    <location>
        <begin position="128"/>
        <end position="167"/>
    </location>
</feature>
<dbReference type="STRING" id="39946.B8AY18"/>
<name>B8AY18_ORYSI</name>
<feature type="compositionally biased region" description="Pro residues" evidence="1">
    <location>
        <begin position="149"/>
        <end position="164"/>
    </location>
</feature>
<feature type="region of interest" description="Disordered" evidence="1">
    <location>
        <begin position="1"/>
        <end position="66"/>
    </location>
</feature>
<dbReference type="Proteomes" id="UP000007015">
    <property type="component" value="Chromosome 5"/>
</dbReference>
<feature type="region of interest" description="Disordered" evidence="1">
    <location>
        <begin position="175"/>
        <end position="194"/>
    </location>
</feature>
<dbReference type="HOGENOM" id="CLU_922535_0_0_1"/>
<evidence type="ECO:0000313" key="3">
    <source>
        <dbReference type="Proteomes" id="UP000007015"/>
    </source>
</evidence>
<keyword evidence="3" id="KW-1185">Reference proteome</keyword>
<protein>
    <submittedName>
        <fullName evidence="2">Uncharacterized protein</fullName>
    </submittedName>
</protein>
<accession>B8AY18</accession>
<feature type="compositionally biased region" description="Low complexity" evidence="1">
    <location>
        <begin position="49"/>
        <end position="63"/>
    </location>
</feature>
<organism evidence="2 3">
    <name type="scientific">Oryza sativa subsp. indica</name>
    <name type="common">Rice</name>
    <dbReference type="NCBI Taxonomy" id="39946"/>
    <lineage>
        <taxon>Eukaryota</taxon>
        <taxon>Viridiplantae</taxon>
        <taxon>Streptophyta</taxon>
        <taxon>Embryophyta</taxon>
        <taxon>Tracheophyta</taxon>
        <taxon>Spermatophyta</taxon>
        <taxon>Magnoliopsida</taxon>
        <taxon>Liliopsida</taxon>
        <taxon>Poales</taxon>
        <taxon>Poaceae</taxon>
        <taxon>BOP clade</taxon>
        <taxon>Oryzoideae</taxon>
        <taxon>Oryzeae</taxon>
        <taxon>Oryzinae</taxon>
        <taxon>Oryza</taxon>
        <taxon>Oryza sativa</taxon>
    </lineage>
</organism>
<evidence type="ECO:0000256" key="1">
    <source>
        <dbReference type="SAM" id="MobiDB-lite"/>
    </source>
</evidence>